<proteinExistence type="inferred from homology"/>
<dbReference type="Gene3D" id="1.10.630.10">
    <property type="entry name" value="Cytochrome P450"/>
    <property type="match status" value="1"/>
</dbReference>
<gene>
    <name evidence="11" type="ORF">MCYG_08189</name>
</gene>
<dbReference type="STRING" id="554155.C5FZR7"/>
<dbReference type="PROSITE" id="PS00086">
    <property type="entry name" value="CYTOCHROME_P450"/>
    <property type="match status" value="1"/>
</dbReference>
<evidence type="ECO:0000313" key="12">
    <source>
        <dbReference type="Proteomes" id="UP000002035"/>
    </source>
</evidence>
<dbReference type="OMA" id="LHFWAVL"/>
<dbReference type="eggNOG" id="KOG0684">
    <property type="taxonomic scope" value="Eukaryota"/>
</dbReference>
<evidence type="ECO:0000256" key="5">
    <source>
        <dbReference type="ARBA" id="ARBA00023002"/>
    </source>
</evidence>
<feature type="compositionally biased region" description="Basic residues" evidence="10">
    <location>
        <begin position="1"/>
        <end position="13"/>
    </location>
</feature>
<dbReference type="PRINTS" id="PR00465">
    <property type="entry name" value="EP450IV"/>
</dbReference>
<evidence type="ECO:0000256" key="1">
    <source>
        <dbReference type="ARBA" id="ARBA00001971"/>
    </source>
</evidence>
<evidence type="ECO:0000256" key="7">
    <source>
        <dbReference type="ARBA" id="ARBA00023033"/>
    </source>
</evidence>
<dbReference type="GeneID" id="9227539"/>
<comment type="cofactor">
    <cofactor evidence="1 8">
        <name>heme</name>
        <dbReference type="ChEBI" id="CHEBI:30413"/>
    </cofactor>
</comment>
<dbReference type="CDD" id="cd11040">
    <property type="entry name" value="CYP7_CYP8-like"/>
    <property type="match status" value="1"/>
</dbReference>
<dbReference type="HOGENOM" id="CLU_018012_3_0_1"/>
<evidence type="ECO:0000256" key="4">
    <source>
        <dbReference type="ARBA" id="ARBA00022723"/>
    </source>
</evidence>
<dbReference type="EMBL" id="DS995708">
    <property type="protein sequence ID" value="EEQ35370.1"/>
    <property type="molecule type" value="Genomic_DNA"/>
</dbReference>
<evidence type="ECO:0000256" key="6">
    <source>
        <dbReference type="ARBA" id="ARBA00023004"/>
    </source>
</evidence>
<organism evidence="11 12">
    <name type="scientific">Arthroderma otae (strain ATCC MYA-4605 / CBS 113480)</name>
    <name type="common">Microsporum canis</name>
    <dbReference type="NCBI Taxonomy" id="554155"/>
    <lineage>
        <taxon>Eukaryota</taxon>
        <taxon>Fungi</taxon>
        <taxon>Dikarya</taxon>
        <taxon>Ascomycota</taxon>
        <taxon>Pezizomycotina</taxon>
        <taxon>Eurotiomycetes</taxon>
        <taxon>Eurotiomycetidae</taxon>
        <taxon>Onygenales</taxon>
        <taxon>Arthrodermataceae</taxon>
        <taxon>Microsporum</taxon>
    </lineage>
</organism>
<protein>
    <recommendedName>
        <fullName evidence="13">Cytochrome P450</fullName>
    </recommendedName>
</protein>
<dbReference type="InterPro" id="IPR001128">
    <property type="entry name" value="Cyt_P450"/>
</dbReference>
<dbReference type="PANTHER" id="PTHR24304:SF2">
    <property type="entry name" value="24-HYDROXYCHOLESTEROL 7-ALPHA-HYDROXYLASE"/>
    <property type="match status" value="1"/>
</dbReference>
<dbReference type="OrthoDB" id="3934656at2759"/>
<evidence type="ECO:0000256" key="3">
    <source>
        <dbReference type="ARBA" id="ARBA00022617"/>
    </source>
</evidence>
<evidence type="ECO:0000256" key="2">
    <source>
        <dbReference type="ARBA" id="ARBA00010617"/>
    </source>
</evidence>
<evidence type="ECO:0000256" key="8">
    <source>
        <dbReference type="PIRSR" id="PIRSR602403-1"/>
    </source>
</evidence>
<dbReference type="Pfam" id="PF00067">
    <property type="entry name" value="p450"/>
    <property type="match status" value="1"/>
</dbReference>
<dbReference type="GO" id="GO:0005506">
    <property type="term" value="F:iron ion binding"/>
    <property type="evidence" value="ECO:0007669"/>
    <property type="project" value="InterPro"/>
</dbReference>
<dbReference type="AlphaFoldDB" id="C5FZR7"/>
<dbReference type="GO" id="GO:0008395">
    <property type="term" value="F:steroid hydroxylase activity"/>
    <property type="evidence" value="ECO:0007669"/>
    <property type="project" value="TreeGrafter"/>
</dbReference>
<keyword evidence="3 8" id="KW-0349">Heme</keyword>
<dbReference type="GO" id="GO:0016705">
    <property type="term" value="F:oxidoreductase activity, acting on paired donors, with incorporation or reduction of molecular oxygen"/>
    <property type="evidence" value="ECO:0007669"/>
    <property type="project" value="InterPro"/>
</dbReference>
<dbReference type="GO" id="GO:0020037">
    <property type="term" value="F:heme binding"/>
    <property type="evidence" value="ECO:0007669"/>
    <property type="project" value="InterPro"/>
</dbReference>
<dbReference type="InterPro" id="IPR002403">
    <property type="entry name" value="Cyt_P450_E_grp-IV"/>
</dbReference>
<keyword evidence="12" id="KW-1185">Reference proteome</keyword>
<reference evidence="12" key="1">
    <citation type="journal article" date="2012" name="MBio">
        <title>Comparative genome analysis of Trichophyton rubrum and related dermatophytes reveals candidate genes involved in infection.</title>
        <authorList>
            <person name="Martinez D.A."/>
            <person name="Oliver B.G."/>
            <person name="Graeser Y."/>
            <person name="Goldberg J.M."/>
            <person name="Li W."/>
            <person name="Martinez-Rossi N.M."/>
            <person name="Monod M."/>
            <person name="Shelest E."/>
            <person name="Barton R.C."/>
            <person name="Birch E."/>
            <person name="Brakhage A.A."/>
            <person name="Chen Z."/>
            <person name="Gurr S.J."/>
            <person name="Heiman D."/>
            <person name="Heitman J."/>
            <person name="Kosti I."/>
            <person name="Rossi A."/>
            <person name="Saif S."/>
            <person name="Samalova M."/>
            <person name="Saunders C.W."/>
            <person name="Shea T."/>
            <person name="Summerbell R.C."/>
            <person name="Xu J."/>
            <person name="Young S."/>
            <person name="Zeng Q."/>
            <person name="Birren B.W."/>
            <person name="Cuomo C.A."/>
            <person name="White T.C."/>
        </authorList>
    </citation>
    <scope>NUCLEOTIDE SEQUENCE [LARGE SCALE GENOMIC DNA]</scope>
    <source>
        <strain evidence="12">ATCC MYA-4605 / CBS 113480</strain>
    </source>
</reference>
<keyword evidence="4 8" id="KW-0479">Metal-binding</keyword>
<dbReference type="Proteomes" id="UP000002035">
    <property type="component" value="Unassembled WGS sequence"/>
</dbReference>
<feature type="binding site" description="axial binding residue" evidence="8">
    <location>
        <position position="452"/>
    </location>
    <ligand>
        <name>heme</name>
        <dbReference type="ChEBI" id="CHEBI:30413"/>
    </ligand>
    <ligandPart>
        <name>Fe</name>
        <dbReference type="ChEBI" id="CHEBI:18248"/>
    </ligandPart>
</feature>
<comment type="similarity">
    <text evidence="2 9">Belongs to the cytochrome P450 family.</text>
</comment>
<dbReference type="RefSeq" id="XP_002843106.1">
    <property type="nucleotide sequence ID" value="XM_002843060.1"/>
</dbReference>
<dbReference type="InterPro" id="IPR036396">
    <property type="entry name" value="Cyt_P450_sf"/>
</dbReference>
<evidence type="ECO:0000256" key="9">
    <source>
        <dbReference type="RuleBase" id="RU000461"/>
    </source>
</evidence>
<keyword evidence="7 9" id="KW-0503">Monooxygenase</keyword>
<keyword evidence="6 8" id="KW-0408">Iron</keyword>
<dbReference type="SUPFAM" id="SSF48264">
    <property type="entry name" value="Cytochrome P450"/>
    <property type="match status" value="1"/>
</dbReference>
<dbReference type="InterPro" id="IPR017972">
    <property type="entry name" value="Cyt_P450_CS"/>
</dbReference>
<feature type="region of interest" description="Disordered" evidence="10">
    <location>
        <begin position="1"/>
        <end position="20"/>
    </location>
</feature>
<accession>C5FZR7</accession>
<dbReference type="PANTHER" id="PTHR24304">
    <property type="entry name" value="CYTOCHROME P450 FAMILY 7"/>
    <property type="match status" value="1"/>
</dbReference>
<evidence type="ECO:0008006" key="13">
    <source>
        <dbReference type="Google" id="ProtNLM"/>
    </source>
</evidence>
<evidence type="ECO:0000313" key="11">
    <source>
        <dbReference type="EMBL" id="EEQ35370.1"/>
    </source>
</evidence>
<dbReference type="InterPro" id="IPR050529">
    <property type="entry name" value="CYP450_sterol_14alpha_dmase"/>
</dbReference>
<keyword evidence="5 9" id="KW-0560">Oxidoreductase</keyword>
<name>C5FZR7_ARTOC</name>
<evidence type="ECO:0000256" key="10">
    <source>
        <dbReference type="SAM" id="MobiDB-lite"/>
    </source>
</evidence>
<sequence length="517" mass="58279">MHKPYKTFGHRSGSKQAEKPPRLQLMVHRLLYISNVLPSMRPPNISSTKKPTKGPKATAIFDTFGNNPLREPFSITLAGEEVYVVVNPNDVAQVYKNNTSLSFDVFVQDLMLSCGTDTRTVEKMSEEPPRYIPGRNDSSLNPSGKSLVRLAVDFHHIQLLPGPNSQAGPLIDVLLGHIKRGLAWETLSQGECLGSQKSSKGIQVSLLGLCGRVLVEAGTKTYWGDKLWGLTPDMLKSFYALDRGVWKLLFQYPSVFSRDALAARDTIIDILTQYYRLPREEREDCAWFTKSLETESRNLGLGESDMSAAILIIFFVVNGNTYKFCFWVLCHLLSDPSLYASVKKEVFLENRTDGPSLEHLTNKCPILDSVLSEVLRLYSSSASMRYITEDTLIGGKILRKGRKIMLPYRQLHENQDVFGNDFSKFRPTRFIEKRNLTRSSSYRPFGGGATLCAGRFVARQEVLCFIGTALHQYDIERLEDPNDIPRFPRVDSAKPTFGIMAPLEGDDLRVYITPKNM</sequence>
<dbReference type="VEuPathDB" id="FungiDB:MCYG_08189"/>